<proteinExistence type="predicted"/>
<reference evidence="1 2" key="1">
    <citation type="submission" date="2019-04" db="EMBL/GenBank/DDBJ databases">
        <title>Pedobacter sp. AR-3-17 sp. nov., isolated from Arctic soil.</title>
        <authorList>
            <person name="Dahal R.H."/>
            <person name="Kim D.-U."/>
        </authorList>
    </citation>
    <scope>NUCLEOTIDE SEQUENCE [LARGE SCALE GENOMIC DNA]</scope>
    <source>
        <strain evidence="1 2">AR-3-17</strain>
    </source>
</reference>
<evidence type="ECO:0000313" key="2">
    <source>
        <dbReference type="Proteomes" id="UP000308181"/>
    </source>
</evidence>
<evidence type="ECO:0000313" key="1">
    <source>
        <dbReference type="EMBL" id="TKB95975.1"/>
    </source>
</evidence>
<dbReference type="RefSeq" id="WP_136827350.1">
    <property type="nucleotide sequence ID" value="NZ_SWBP01000006.1"/>
</dbReference>
<sequence length="125" mass="14247">MTENELSYMIIGAALELHKNIGPGLLESAYENALAYDLRDMGLDVIQQVPMPFIYKEIKMDMGYRLDLVVENKIIIELKSIENLAPVHYAQLLTYLKLSNLKLGLLINFNSKTLKEGIHRIVNNI</sequence>
<dbReference type="NCBIfam" id="TIGR04256">
    <property type="entry name" value="GxxExxY"/>
    <property type="match status" value="1"/>
</dbReference>
<dbReference type="Pfam" id="PF13366">
    <property type="entry name" value="PDDEXK_3"/>
    <property type="match status" value="1"/>
</dbReference>
<name>A0A4U1BTS7_9SPHI</name>
<keyword evidence="2" id="KW-1185">Reference proteome</keyword>
<dbReference type="Gene3D" id="3.90.320.10">
    <property type="match status" value="1"/>
</dbReference>
<dbReference type="OrthoDB" id="1119698at2"/>
<dbReference type="AlphaFoldDB" id="A0A4U1BTS7"/>
<dbReference type="Proteomes" id="UP000308181">
    <property type="component" value="Unassembled WGS sequence"/>
</dbReference>
<dbReference type="InterPro" id="IPR026350">
    <property type="entry name" value="GxxExxY"/>
</dbReference>
<accession>A0A4U1BTS7</accession>
<organism evidence="1 2">
    <name type="scientific">Pedobacter cryophilus</name>
    <dbReference type="NCBI Taxonomy" id="2571271"/>
    <lineage>
        <taxon>Bacteria</taxon>
        <taxon>Pseudomonadati</taxon>
        <taxon>Bacteroidota</taxon>
        <taxon>Sphingobacteriia</taxon>
        <taxon>Sphingobacteriales</taxon>
        <taxon>Sphingobacteriaceae</taxon>
        <taxon>Pedobacter</taxon>
    </lineage>
</organism>
<protein>
    <submittedName>
        <fullName evidence="1">GxxExxY protein</fullName>
    </submittedName>
</protein>
<comment type="caution">
    <text evidence="1">The sequence shown here is derived from an EMBL/GenBank/DDBJ whole genome shotgun (WGS) entry which is preliminary data.</text>
</comment>
<dbReference type="InterPro" id="IPR011604">
    <property type="entry name" value="PDDEXK-like_dom_sf"/>
</dbReference>
<gene>
    <name evidence="1" type="ORF">FA046_14980</name>
</gene>
<dbReference type="EMBL" id="SWBP01000006">
    <property type="protein sequence ID" value="TKB95975.1"/>
    <property type="molecule type" value="Genomic_DNA"/>
</dbReference>